<evidence type="ECO:0000313" key="3">
    <source>
        <dbReference type="EMBL" id="GBP55733.1"/>
    </source>
</evidence>
<keyword evidence="4" id="KW-1185">Reference proteome</keyword>
<dbReference type="GO" id="GO:0008146">
    <property type="term" value="F:sulfotransferase activity"/>
    <property type="evidence" value="ECO:0007669"/>
    <property type="project" value="InterPro"/>
</dbReference>
<dbReference type="AlphaFoldDB" id="A0A4C1WXV9"/>
<organism evidence="3 4">
    <name type="scientific">Eumeta variegata</name>
    <name type="common">Bagworm moth</name>
    <name type="synonym">Eumeta japonica</name>
    <dbReference type="NCBI Taxonomy" id="151549"/>
    <lineage>
        <taxon>Eukaryota</taxon>
        <taxon>Metazoa</taxon>
        <taxon>Ecdysozoa</taxon>
        <taxon>Arthropoda</taxon>
        <taxon>Hexapoda</taxon>
        <taxon>Insecta</taxon>
        <taxon>Pterygota</taxon>
        <taxon>Neoptera</taxon>
        <taxon>Endopterygota</taxon>
        <taxon>Lepidoptera</taxon>
        <taxon>Glossata</taxon>
        <taxon>Ditrysia</taxon>
        <taxon>Tineoidea</taxon>
        <taxon>Psychidae</taxon>
        <taxon>Oiketicinae</taxon>
        <taxon>Eumeta</taxon>
    </lineage>
</organism>
<dbReference type="OrthoDB" id="5985073at2759"/>
<gene>
    <name evidence="3" type="ORF">EVAR_23541_1</name>
</gene>
<protein>
    <submittedName>
        <fullName evidence="3">WSCD family member AAEL009094</fullName>
    </submittedName>
</protein>
<dbReference type="EMBL" id="BGZK01000677">
    <property type="protein sequence ID" value="GBP55733.1"/>
    <property type="molecule type" value="Genomic_DNA"/>
</dbReference>
<evidence type="ECO:0000259" key="2">
    <source>
        <dbReference type="Pfam" id="PF00685"/>
    </source>
</evidence>
<name>A0A4C1WXV9_EUMVA</name>
<dbReference type="Pfam" id="PF00685">
    <property type="entry name" value="Sulfotransfer_1"/>
    <property type="match status" value="1"/>
</dbReference>
<dbReference type="PANTHER" id="PTHR45964:SF5">
    <property type="entry name" value="WSCD FAMILY MEMBER CG9164"/>
    <property type="match status" value="1"/>
</dbReference>
<proteinExistence type="inferred from homology"/>
<dbReference type="PANTHER" id="PTHR45964">
    <property type="entry name" value="WSCD FAMILY MEMBER CG9164"/>
    <property type="match status" value="1"/>
</dbReference>
<dbReference type="SUPFAM" id="SSF52540">
    <property type="entry name" value="P-loop containing nucleoside triphosphate hydrolases"/>
    <property type="match status" value="1"/>
</dbReference>
<reference evidence="3 4" key="1">
    <citation type="journal article" date="2019" name="Commun. Biol.">
        <title>The bagworm genome reveals a unique fibroin gene that provides high tensile strength.</title>
        <authorList>
            <person name="Kono N."/>
            <person name="Nakamura H."/>
            <person name="Ohtoshi R."/>
            <person name="Tomita M."/>
            <person name="Numata K."/>
            <person name="Arakawa K."/>
        </authorList>
    </citation>
    <scope>NUCLEOTIDE SEQUENCE [LARGE SCALE GENOMIC DNA]</scope>
</reference>
<feature type="domain" description="Sulfotransferase" evidence="2">
    <location>
        <begin position="24"/>
        <end position="198"/>
    </location>
</feature>
<dbReference type="Proteomes" id="UP000299102">
    <property type="component" value="Unassembled WGS sequence"/>
</dbReference>
<dbReference type="STRING" id="151549.A0A4C1WXV9"/>
<accession>A0A4C1WXV9</accession>
<evidence type="ECO:0000256" key="1">
    <source>
        <dbReference type="ARBA" id="ARBA00010236"/>
    </source>
</evidence>
<dbReference type="InterPro" id="IPR027417">
    <property type="entry name" value="P-loop_NTPase"/>
</dbReference>
<dbReference type="InterPro" id="IPR051589">
    <property type="entry name" value="Sialate-O-sulfotransferase"/>
</dbReference>
<comment type="caution">
    <text evidence="3">The sequence shown here is derived from an EMBL/GenBank/DDBJ whole genome shotgun (WGS) entry which is preliminary data.</text>
</comment>
<evidence type="ECO:0000313" key="4">
    <source>
        <dbReference type="Proteomes" id="UP000299102"/>
    </source>
</evidence>
<dbReference type="InterPro" id="IPR000863">
    <property type="entry name" value="Sulfotransferase_dom"/>
</dbReference>
<sequence>MRQVPSVSWCKELRWRSPPTSDVVALVSFPGSGNTWLRYLLQQITGIVTGSIYMDYGLRSHGFPAENVTDGSVLVVKTHEAPPVEPDKFKAAVLLIRNPRDAILVDFNRLHKGHIGTAPKAAFKIKESNPRKSEWSRYVAGQARAWEVLHRLWLAKFRGPMHIVTYEGLVHDTRGTLKGLLAFLNVTVTEDDIRCTLENREGIYRRKKKHKDFDPFTPDMYKELSMTRSRVLNLIMRVHGGGLHIRVTRFKKLVG</sequence>
<dbReference type="Gene3D" id="3.40.50.300">
    <property type="entry name" value="P-loop containing nucleotide triphosphate hydrolases"/>
    <property type="match status" value="1"/>
</dbReference>
<comment type="similarity">
    <text evidence="1">Belongs to the WSCD family.</text>
</comment>